<evidence type="ECO:0000259" key="7">
    <source>
        <dbReference type="SMART" id="SM01340"/>
    </source>
</evidence>
<dbReference type="Gene3D" id="3.30.1540.20">
    <property type="entry name" value="MutL, C-terminal domain, dimerisation subdomain"/>
    <property type="match status" value="1"/>
</dbReference>
<gene>
    <name evidence="5 8" type="primary">mutL</name>
    <name evidence="8" type="ORF">TISLANDTSLP1_02060</name>
</gene>
<dbReference type="EMBL" id="BSDX01000001">
    <property type="protein sequence ID" value="GLI52513.1"/>
    <property type="molecule type" value="Genomic_DNA"/>
</dbReference>
<dbReference type="AlphaFoldDB" id="A0A9W6GES7"/>
<keyword evidence="3 5" id="KW-0227">DNA damage</keyword>
<dbReference type="InterPro" id="IPR020568">
    <property type="entry name" value="Ribosomal_Su5_D2-typ_SF"/>
</dbReference>
<evidence type="ECO:0000256" key="3">
    <source>
        <dbReference type="ARBA" id="ARBA00022763"/>
    </source>
</evidence>
<evidence type="ECO:0000256" key="4">
    <source>
        <dbReference type="ARBA" id="ARBA00023204"/>
    </source>
</evidence>
<dbReference type="Gene3D" id="3.30.565.10">
    <property type="entry name" value="Histidine kinase-like ATPase, C-terminal domain"/>
    <property type="match status" value="1"/>
</dbReference>
<dbReference type="Gene3D" id="3.30.1370.100">
    <property type="entry name" value="MutL, C-terminal domain, regulatory subdomain"/>
    <property type="match status" value="1"/>
</dbReference>
<dbReference type="GO" id="GO:0016887">
    <property type="term" value="F:ATP hydrolysis activity"/>
    <property type="evidence" value="ECO:0007669"/>
    <property type="project" value="InterPro"/>
</dbReference>
<dbReference type="HAMAP" id="MF_00149">
    <property type="entry name" value="DNA_mis_repair"/>
    <property type="match status" value="1"/>
</dbReference>
<dbReference type="CDD" id="cd00782">
    <property type="entry name" value="MutL_Trans"/>
    <property type="match status" value="1"/>
</dbReference>
<dbReference type="GO" id="GO:0140664">
    <property type="term" value="F:ATP-dependent DNA damage sensor activity"/>
    <property type="evidence" value="ECO:0007669"/>
    <property type="project" value="InterPro"/>
</dbReference>
<dbReference type="InterPro" id="IPR014721">
    <property type="entry name" value="Ribsml_uS5_D2-typ_fold_subgr"/>
</dbReference>
<dbReference type="Gene3D" id="3.30.230.10">
    <property type="match status" value="1"/>
</dbReference>
<dbReference type="InterPro" id="IPR042121">
    <property type="entry name" value="MutL_C_regsub"/>
</dbReference>
<evidence type="ECO:0000259" key="6">
    <source>
        <dbReference type="SMART" id="SM00853"/>
    </source>
</evidence>
<dbReference type="NCBIfam" id="TIGR00585">
    <property type="entry name" value="mutl"/>
    <property type="match status" value="1"/>
</dbReference>
<dbReference type="SUPFAM" id="SSF55874">
    <property type="entry name" value="ATPase domain of HSP90 chaperone/DNA topoisomerase II/histidine kinase"/>
    <property type="match status" value="1"/>
</dbReference>
<dbReference type="GO" id="GO:0005524">
    <property type="term" value="F:ATP binding"/>
    <property type="evidence" value="ECO:0007669"/>
    <property type="project" value="InterPro"/>
</dbReference>
<dbReference type="PROSITE" id="PS00058">
    <property type="entry name" value="DNA_MISMATCH_REPAIR_1"/>
    <property type="match status" value="1"/>
</dbReference>
<dbReference type="InterPro" id="IPR014790">
    <property type="entry name" value="MutL_C"/>
</dbReference>
<dbReference type="InterPro" id="IPR038973">
    <property type="entry name" value="MutL/Mlh/Pms-like"/>
</dbReference>
<keyword evidence="9" id="KW-1185">Reference proteome</keyword>
<dbReference type="CDD" id="cd16926">
    <property type="entry name" value="HATPase_MutL-MLH-PMS-like"/>
    <property type="match status" value="1"/>
</dbReference>
<dbReference type="SMART" id="SM00853">
    <property type="entry name" value="MutL_C"/>
    <property type="match status" value="1"/>
</dbReference>
<dbReference type="InterPro" id="IPR013507">
    <property type="entry name" value="DNA_mismatch_S5_2-like"/>
</dbReference>
<dbReference type="Pfam" id="PF13589">
    <property type="entry name" value="HATPase_c_3"/>
    <property type="match status" value="1"/>
</dbReference>
<name>A0A9W6GES7_9BACT</name>
<comment type="function">
    <text evidence="5">This protein is involved in the repair of mismatches in DNA. It is required for dam-dependent methyl-directed DNA mismatch repair. May act as a 'molecular matchmaker', a protein that promotes the formation of a stable complex between two or more DNA-binding proteins in an ATP-dependent manner without itself being part of a final effector complex.</text>
</comment>
<reference evidence="8" key="1">
    <citation type="submission" date="2022-12" db="EMBL/GenBank/DDBJ databases">
        <title>Reference genome sequencing for broad-spectrum identification of bacterial and archaeal isolates by mass spectrometry.</title>
        <authorList>
            <person name="Sekiguchi Y."/>
            <person name="Tourlousse D.M."/>
        </authorList>
    </citation>
    <scope>NUCLEOTIDE SEQUENCE</scope>
    <source>
        <strain evidence="8">TSL-P1</strain>
    </source>
</reference>
<dbReference type="SUPFAM" id="SSF54211">
    <property type="entry name" value="Ribosomal protein S5 domain 2-like"/>
    <property type="match status" value="1"/>
</dbReference>
<evidence type="ECO:0000256" key="1">
    <source>
        <dbReference type="ARBA" id="ARBA00006082"/>
    </source>
</evidence>
<dbReference type="Pfam" id="PF01119">
    <property type="entry name" value="DNA_mis_repair"/>
    <property type="match status" value="1"/>
</dbReference>
<proteinExistence type="inferred from homology"/>
<accession>A0A9W6GES7</accession>
<dbReference type="PANTHER" id="PTHR10073">
    <property type="entry name" value="DNA MISMATCH REPAIR PROTEIN MLH, PMS, MUTL"/>
    <property type="match status" value="1"/>
</dbReference>
<sequence length="548" mass="62962">MNRIKILPETIVGKISAGEVVERPASVVKELIENSIDAGANSISIYIKEFGIAEIKVIDDGEGIPSEDVILAFQRHATSKIKDEKDLQRISSLGFRGEALYSIANVSKLKIITQYKNEDTGTESYLIGGDLVSQKPVVTKGTTVEITDLFFNTPVRRKFLKSSYTEKAHIIETVQNYCLAYPEISFSLFIDGEEILNIPQVKTLYDRISQVFGLGFTEKLKFKTISKGKYKIELFLGLEELLRKSRGRQLIFVNRRPVKDFSIVNTIYKAFHINQNHPQFFIFINLPPEEVDFNVHPAKKEVRFRDSRIIHQLILRMNEYQFKSSMIAEEKTQWKINERINGDLSSISQIPVFYTESIFNKEEIFQFFSIGDAIVVIQRTDGIVFLDFHAAHERVNFEKILNKMSEQIVKLTFPHVINLNPQDYILIKENLHILNELGIEAEDFGENSIVIRALPEIIKYIDIAGMIENIALTLKEGTSTPDFIEIKRKIAATIACHSSLRANEKINYFEIKALLQELERTSDPEHCPHGRPVRKFISLEEIKKWFLR</sequence>
<feature type="domain" description="MutL C-terminal dimerisation" evidence="6">
    <location>
        <begin position="366"/>
        <end position="506"/>
    </location>
</feature>
<feature type="domain" description="DNA mismatch repair protein S5" evidence="7">
    <location>
        <begin position="208"/>
        <end position="323"/>
    </location>
</feature>
<dbReference type="InterPro" id="IPR037198">
    <property type="entry name" value="MutL_C_sf"/>
</dbReference>
<dbReference type="InterPro" id="IPR002099">
    <property type="entry name" value="MutL/Mlh/PMS"/>
</dbReference>
<dbReference type="InterPro" id="IPR036890">
    <property type="entry name" value="HATPase_C_sf"/>
</dbReference>
<dbReference type="GO" id="GO:0006298">
    <property type="term" value="P:mismatch repair"/>
    <property type="evidence" value="ECO:0007669"/>
    <property type="project" value="UniProtKB-UniRule"/>
</dbReference>
<dbReference type="InterPro" id="IPR014762">
    <property type="entry name" value="DNA_mismatch_repair_CS"/>
</dbReference>
<dbReference type="Proteomes" id="UP001144297">
    <property type="component" value="Unassembled WGS sequence"/>
</dbReference>
<dbReference type="GO" id="GO:0032300">
    <property type="term" value="C:mismatch repair complex"/>
    <property type="evidence" value="ECO:0007669"/>
    <property type="project" value="InterPro"/>
</dbReference>
<organism evidence="8 9">
    <name type="scientific">Thermodesulfovibrio yellowstonii</name>
    <dbReference type="NCBI Taxonomy" id="28262"/>
    <lineage>
        <taxon>Bacteria</taxon>
        <taxon>Pseudomonadati</taxon>
        <taxon>Nitrospirota</taxon>
        <taxon>Thermodesulfovibrionia</taxon>
        <taxon>Thermodesulfovibrionales</taxon>
        <taxon>Thermodesulfovibrionaceae</taxon>
        <taxon>Thermodesulfovibrio</taxon>
    </lineage>
</organism>
<evidence type="ECO:0000256" key="5">
    <source>
        <dbReference type="HAMAP-Rule" id="MF_00149"/>
    </source>
</evidence>
<comment type="caution">
    <text evidence="8">The sequence shown here is derived from an EMBL/GenBank/DDBJ whole genome shotgun (WGS) entry which is preliminary data.</text>
</comment>
<protein>
    <recommendedName>
        <fullName evidence="2 5">DNA mismatch repair protein MutL</fullName>
    </recommendedName>
</protein>
<dbReference type="GO" id="GO:0030983">
    <property type="term" value="F:mismatched DNA binding"/>
    <property type="evidence" value="ECO:0007669"/>
    <property type="project" value="InterPro"/>
</dbReference>
<evidence type="ECO:0000256" key="2">
    <source>
        <dbReference type="ARBA" id="ARBA00021975"/>
    </source>
</evidence>
<dbReference type="PANTHER" id="PTHR10073:SF12">
    <property type="entry name" value="DNA MISMATCH REPAIR PROTEIN MLH1"/>
    <property type="match status" value="1"/>
</dbReference>
<evidence type="ECO:0000313" key="8">
    <source>
        <dbReference type="EMBL" id="GLI52513.1"/>
    </source>
</evidence>
<comment type="similarity">
    <text evidence="1 5">Belongs to the DNA mismatch repair MutL/HexB family.</text>
</comment>
<dbReference type="InterPro" id="IPR042120">
    <property type="entry name" value="MutL_C_dimsub"/>
</dbReference>
<dbReference type="InterPro" id="IPR020667">
    <property type="entry name" value="DNA_mismatch_repair_MutL"/>
</dbReference>
<keyword evidence="4 5" id="KW-0234">DNA repair</keyword>
<dbReference type="Pfam" id="PF08676">
    <property type="entry name" value="MutL_C"/>
    <property type="match status" value="1"/>
</dbReference>
<dbReference type="FunFam" id="3.30.565.10:FF:000003">
    <property type="entry name" value="DNA mismatch repair endonuclease MutL"/>
    <property type="match status" value="1"/>
</dbReference>
<evidence type="ECO:0000313" key="9">
    <source>
        <dbReference type="Proteomes" id="UP001144297"/>
    </source>
</evidence>
<dbReference type="SMART" id="SM01340">
    <property type="entry name" value="DNA_mis_repair"/>
    <property type="match status" value="1"/>
</dbReference>
<dbReference type="SUPFAM" id="SSF118116">
    <property type="entry name" value="DNA mismatch repair protein MutL"/>
    <property type="match status" value="1"/>
</dbReference>